<accession>W4G2U1</accession>
<sequence>MEHANDTVYHPPYEDDPLDQVTMDGVPVNVVLHDMVDVADASWHLVCADEETCIRWCMEISLLAESMSCPQCLGAMSFAMNTKRWWCHRRACEGGGHIELGMRFKSWFQGTRIPMTKLVRLLFAWASRMPLGVVIAEEEISIEAGVDWYNYCRELCSSEVLRWPMVVGGSGITVEIDETSMKKKTCGGLSRGESYEHPVAAPAIPLCIVGSSCGLITRLD</sequence>
<dbReference type="AlphaFoldDB" id="W4G2U1"/>
<gene>
    <name evidence="1" type="ORF">H257_11803</name>
</gene>
<organism evidence="1">
    <name type="scientific">Aphanomyces astaci</name>
    <name type="common">Crayfish plague agent</name>
    <dbReference type="NCBI Taxonomy" id="112090"/>
    <lineage>
        <taxon>Eukaryota</taxon>
        <taxon>Sar</taxon>
        <taxon>Stramenopiles</taxon>
        <taxon>Oomycota</taxon>
        <taxon>Saprolegniomycetes</taxon>
        <taxon>Saprolegniales</taxon>
        <taxon>Verrucalvaceae</taxon>
        <taxon>Aphanomyces</taxon>
    </lineage>
</organism>
<reference evidence="1" key="1">
    <citation type="submission" date="2013-12" db="EMBL/GenBank/DDBJ databases">
        <title>The Genome Sequence of Aphanomyces astaci APO3.</title>
        <authorList>
            <consortium name="The Broad Institute Genomics Platform"/>
            <person name="Russ C."/>
            <person name="Tyler B."/>
            <person name="van West P."/>
            <person name="Dieguez-Uribeondo J."/>
            <person name="Young S.K."/>
            <person name="Zeng Q."/>
            <person name="Gargeya S."/>
            <person name="Fitzgerald M."/>
            <person name="Abouelleil A."/>
            <person name="Alvarado L."/>
            <person name="Chapman S.B."/>
            <person name="Gainer-Dewar J."/>
            <person name="Goldberg J."/>
            <person name="Griggs A."/>
            <person name="Gujja S."/>
            <person name="Hansen M."/>
            <person name="Howarth C."/>
            <person name="Imamovic A."/>
            <person name="Ireland A."/>
            <person name="Larimer J."/>
            <person name="McCowan C."/>
            <person name="Murphy C."/>
            <person name="Pearson M."/>
            <person name="Poon T.W."/>
            <person name="Priest M."/>
            <person name="Roberts A."/>
            <person name="Saif S."/>
            <person name="Shea T."/>
            <person name="Sykes S."/>
            <person name="Wortman J."/>
            <person name="Nusbaum C."/>
            <person name="Birren B."/>
        </authorList>
    </citation>
    <scope>NUCLEOTIDE SEQUENCE [LARGE SCALE GENOMIC DNA]</scope>
    <source>
        <strain evidence="1">APO3</strain>
    </source>
</reference>
<dbReference type="RefSeq" id="XP_009837138.1">
    <property type="nucleotide sequence ID" value="XM_009838836.1"/>
</dbReference>
<dbReference type="STRING" id="112090.W4G2U1"/>
<evidence type="ECO:0000313" key="1">
    <source>
        <dbReference type="EMBL" id="ETV73263.1"/>
    </source>
</evidence>
<dbReference type="EMBL" id="KI913149">
    <property type="protein sequence ID" value="ETV73263.1"/>
    <property type="molecule type" value="Genomic_DNA"/>
</dbReference>
<dbReference type="OrthoDB" id="6611384at2759"/>
<name>W4G2U1_APHAT</name>
<dbReference type="VEuPathDB" id="FungiDB:H257_11803"/>
<protein>
    <submittedName>
        <fullName evidence="1">Uncharacterized protein</fullName>
    </submittedName>
</protein>
<dbReference type="GeneID" id="20813799"/>
<proteinExistence type="predicted"/>